<evidence type="ECO:0000256" key="3">
    <source>
        <dbReference type="ARBA" id="ARBA00022643"/>
    </source>
</evidence>
<evidence type="ECO:0000256" key="5">
    <source>
        <dbReference type="ARBA" id="ARBA00023033"/>
    </source>
</evidence>
<evidence type="ECO:0000313" key="9">
    <source>
        <dbReference type="Proteomes" id="UP001456224"/>
    </source>
</evidence>
<dbReference type="EMBL" id="UFQC01000002">
    <property type="protein sequence ID" value="SSW63457.1"/>
    <property type="molecule type" value="Genomic_DNA"/>
</dbReference>
<dbReference type="InterPro" id="IPR004136">
    <property type="entry name" value="NMO"/>
</dbReference>
<gene>
    <name evidence="6" type="ORF">AVE30378_00488</name>
    <name evidence="7" type="ORF">WHX56_09500</name>
</gene>
<keyword evidence="5 6" id="KW-0503">Monooxygenase</keyword>
<dbReference type="PANTHER" id="PTHR42747">
    <property type="entry name" value="NITRONATE MONOOXYGENASE-RELATED"/>
    <property type="match status" value="1"/>
</dbReference>
<reference evidence="6 8" key="1">
    <citation type="submission" date="2018-07" db="EMBL/GenBank/DDBJ databases">
        <authorList>
            <person name="Peeters C."/>
        </authorList>
    </citation>
    <scope>NUCLEOTIDE SEQUENCE [LARGE SCALE GENOMIC DNA]</scope>
    <source>
        <strain evidence="6 8">LMG 30378</strain>
    </source>
</reference>
<keyword evidence="2" id="KW-0285">Flavoprotein</keyword>
<reference evidence="7 9" key="2">
    <citation type="submission" date="2024-03" db="EMBL/GenBank/DDBJ databases">
        <title>Reference genomes for the five species model microbial community.</title>
        <authorList>
            <person name="Padfield D."/>
        </authorList>
    </citation>
    <scope>NUCLEOTIDE SEQUENCE [LARGE SCALE GENOMIC DNA]</scope>
    <source>
        <strain evidence="7 9">AB1</strain>
    </source>
</reference>
<proteinExistence type="inferred from homology"/>
<dbReference type="EMBL" id="CP148753">
    <property type="protein sequence ID" value="WXR75715.1"/>
    <property type="molecule type" value="Genomic_DNA"/>
</dbReference>
<evidence type="ECO:0000313" key="6">
    <source>
        <dbReference type="EMBL" id="SSW63457.1"/>
    </source>
</evidence>
<name>A0A446C6E6_9BURK</name>
<dbReference type="Pfam" id="PF03060">
    <property type="entry name" value="NMO"/>
    <property type="match status" value="1"/>
</dbReference>
<dbReference type="RefSeq" id="WP_129239183.1">
    <property type="nucleotide sequence ID" value="NZ_CP148753.1"/>
</dbReference>
<protein>
    <submittedName>
        <fullName evidence="6 7">Nitronate monooxygenase</fullName>
        <ecNumber evidence="6">1.13.12.16</ecNumber>
        <ecNumber evidence="7">1.13.12.-</ecNumber>
    </submittedName>
</protein>
<evidence type="ECO:0000313" key="7">
    <source>
        <dbReference type="EMBL" id="WXR75715.1"/>
    </source>
</evidence>
<dbReference type="InterPro" id="IPR013785">
    <property type="entry name" value="Aldolase_TIM"/>
</dbReference>
<dbReference type="Proteomes" id="UP000289465">
    <property type="component" value="Unassembled WGS sequence"/>
</dbReference>
<dbReference type="Gene3D" id="3.20.20.70">
    <property type="entry name" value="Aldolase class I"/>
    <property type="match status" value="1"/>
</dbReference>
<keyword evidence="4 6" id="KW-0560">Oxidoreductase</keyword>
<evidence type="ECO:0000256" key="2">
    <source>
        <dbReference type="ARBA" id="ARBA00022630"/>
    </source>
</evidence>
<comment type="similarity">
    <text evidence="1">Belongs to the nitronate monooxygenase family. NMO class I subfamily.</text>
</comment>
<dbReference type="CDD" id="cd04730">
    <property type="entry name" value="NPD_like"/>
    <property type="match status" value="1"/>
</dbReference>
<dbReference type="PANTHER" id="PTHR42747:SF4">
    <property type="entry name" value="BLR1330 PROTEIN"/>
    <property type="match status" value="1"/>
</dbReference>
<dbReference type="AlphaFoldDB" id="A0A446C6E6"/>
<keyword evidence="3" id="KW-0288">FMN</keyword>
<accession>A0A446C6E6</accession>
<keyword evidence="9" id="KW-1185">Reference proteome</keyword>
<dbReference type="EC" id="1.13.12.-" evidence="7"/>
<evidence type="ECO:0000256" key="1">
    <source>
        <dbReference type="ARBA" id="ARBA00009881"/>
    </source>
</evidence>
<dbReference type="EC" id="1.13.12.16" evidence="6"/>
<organism evidence="6 8">
    <name type="scientific">Achromobacter veterisilvae</name>
    <dbReference type="NCBI Taxonomy" id="2069367"/>
    <lineage>
        <taxon>Bacteria</taxon>
        <taxon>Pseudomonadati</taxon>
        <taxon>Pseudomonadota</taxon>
        <taxon>Betaproteobacteria</taxon>
        <taxon>Burkholderiales</taxon>
        <taxon>Alcaligenaceae</taxon>
        <taxon>Achromobacter</taxon>
    </lineage>
</organism>
<dbReference type="SUPFAM" id="SSF51412">
    <property type="entry name" value="Inosine monophosphate dehydrogenase (IMPDH)"/>
    <property type="match status" value="1"/>
</dbReference>
<dbReference type="OrthoDB" id="9778912at2"/>
<dbReference type="FunFam" id="3.20.20.70:FF:000210">
    <property type="entry name" value="2-nitropropane dioxygenase"/>
    <property type="match status" value="1"/>
</dbReference>
<dbReference type="GO" id="GO:0018580">
    <property type="term" value="F:nitronate monooxygenase activity"/>
    <property type="evidence" value="ECO:0007669"/>
    <property type="project" value="UniProtKB-EC"/>
</dbReference>
<evidence type="ECO:0000256" key="4">
    <source>
        <dbReference type="ARBA" id="ARBA00023002"/>
    </source>
</evidence>
<sequence length="327" mass="34426">MKNPTLALRAQTRLPVIGAPMFLVSGPELVIAQCGAGIIGTFPSLNARPREQLHGWITRIEEGLAARRRADPAAKVAPYGVNLIVHPSNARWQGDLDICAERRVPLLITSLQAPEAAVRAMHPQGGLVFHDVTNVRHAKRALDAGVDGLILVAAGAGGHAGQVNPIALVNEIRAFYDGPLALSGCVSHGKDILAAQVMGCDFAYMGTRFIATRESLAGDAYREMVLRAQAADVVYTPYFSGVPANYLAASIVAAGLDPAALAAHGEAPPPNLDKNSRPKAWKDVWSAGQGVGAAQEILPVETLVAQLEAEYLGAREAVALRAGHLSV</sequence>
<dbReference type="Proteomes" id="UP001456224">
    <property type="component" value="Chromosome"/>
</dbReference>
<evidence type="ECO:0000313" key="8">
    <source>
        <dbReference type="Proteomes" id="UP000289465"/>
    </source>
</evidence>